<keyword evidence="2" id="KW-1185">Reference proteome</keyword>
<dbReference type="Proteomes" id="UP000027981">
    <property type="component" value="Chromosome"/>
</dbReference>
<proteinExistence type="predicted"/>
<dbReference type="HOGENOM" id="CLU_1324079_0_0_2"/>
<evidence type="ECO:0000313" key="2">
    <source>
        <dbReference type="Proteomes" id="UP000027981"/>
    </source>
</evidence>
<dbReference type="eggNOG" id="ENOG502N56V">
    <property type="taxonomic scope" value="Archaea"/>
</dbReference>
<dbReference type="STRING" id="1343739.PAP_00270"/>
<name>A0A075LQU7_9EURY</name>
<organism evidence="1 2">
    <name type="scientific">Palaeococcus pacificus DY20341</name>
    <dbReference type="NCBI Taxonomy" id="1343739"/>
    <lineage>
        <taxon>Archaea</taxon>
        <taxon>Methanobacteriati</taxon>
        <taxon>Methanobacteriota</taxon>
        <taxon>Thermococci</taxon>
        <taxon>Thermococcales</taxon>
        <taxon>Thermococcaceae</taxon>
        <taxon>Palaeococcus</taxon>
    </lineage>
</organism>
<reference evidence="1 2" key="2">
    <citation type="journal article" date="2015" name="Genome Announc.">
        <title>Complete Genome Sequence of Hyperthermophilic Piezophilic Archaeon Palaeococcus pacificus DY20341T, Isolated from Deep-Sea Hydrothermal Sediments.</title>
        <authorList>
            <person name="Zeng X."/>
            <person name="Jebbar M."/>
            <person name="Shao Z."/>
        </authorList>
    </citation>
    <scope>NUCLEOTIDE SEQUENCE [LARGE SCALE GENOMIC DNA]</scope>
    <source>
        <strain evidence="1 2">DY20341</strain>
    </source>
</reference>
<reference evidence="2" key="1">
    <citation type="submission" date="2013-06" db="EMBL/GenBank/DDBJ databases">
        <title>Complete Genome Sequence of Hyperthermophilic Palaeococcus pacificus DY20341T, Isolated from a Deep-Sea Hydrothermal Sediments.</title>
        <authorList>
            <person name="Zeng X."/>
            <person name="Shao Z."/>
        </authorList>
    </citation>
    <scope>NUCLEOTIDE SEQUENCE [LARGE SCALE GENOMIC DNA]</scope>
    <source>
        <strain evidence="2">DY20341</strain>
    </source>
</reference>
<sequence length="199" mass="22535">MLFIQWLAEEKYPIIVDAYFSTPAEFNGVQLLMSYPNEVTHVALFKFELSPDGSRYIRVEKTFDINPDYVVAEVQDKEETLYCRADWENGTFIVRDWENCSDSLTAALTRKITLQACVNGTYLGHTVERKSIVWFLFKASNTTECVSDTVEVVGRTWGIFVRIAGANGTIVCQTEKVEGTYLSDEVVTINEKGCGPKKE</sequence>
<dbReference type="RefSeq" id="WP_048163966.1">
    <property type="nucleotide sequence ID" value="NZ_CP006019.1"/>
</dbReference>
<gene>
    <name evidence="1" type="ORF">PAP_00270</name>
</gene>
<dbReference type="OrthoDB" id="91350at2157"/>
<dbReference type="EMBL" id="CP006019">
    <property type="protein sequence ID" value="AIF68501.1"/>
    <property type="molecule type" value="Genomic_DNA"/>
</dbReference>
<evidence type="ECO:0000313" key="1">
    <source>
        <dbReference type="EMBL" id="AIF68501.1"/>
    </source>
</evidence>
<dbReference type="GeneID" id="24841189"/>
<protein>
    <submittedName>
        <fullName evidence="1">Uncharacterized protein</fullName>
    </submittedName>
</protein>
<dbReference type="AlphaFoldDB" id="A0A075LQU7"/>
<dbReference type="KEGG" id="ppac:PAP_00270"/>
<accession>A0A075LQU7</accession>